<feature type="transmembrane region" description="Helical" evidence="1">
    <location>
        <begin position="71"/>
        <end position="92"/>
    </location>
</feature>
<feature type="transmembrane region" description="Helical" evidence="1">
    <location>
        <begin position="166"/>
        <end position="188"/>
    </location>
</feature>
<evidence type="ECO:0000313" key="3">
    <source>
        <dbReference type="Proteomes" id="UP000201728"/>
    </source>
</evidence>
<feature type="transmembrane region" description="Helical" evidence="1">
    <location>
        <begin position="99"/>
        <end position="128"/>
    </location>
</feature>
<dbReference type="GO" id="GO:0016020">
    <property type="term" value="C:membrane"/>
    <property type="evidence" value="ECO:0007669"/>
    <property type="project" value="InterPro"/>
</dbReference>
<name>A0A222P4T8_9GAMM</name>
<sequence>MSGLIAIAYFLVKLSFNLLLFALLLRVALRYFQVSTLHPAGQLIYQLTSPIVHPIERLIYSGKTSLNRYDWVTLGLIVLIDLLKFLVLGLLFHSILLPLLYLILFTVADLVTLVCELLFFMILIRVIISWINPARQHPALDIINLITEPLLELGRFLIPNISGFDFSPIIIMIILKIIALFMAAILPFNM</sequence>
<dbReference type="InterPro" id="IPR003425">
    <property type="entry name" value="CCB3/YggT"/>
</dbReference>
<reference evidence="3" key="1">
    <citation type="submission" date="2016-07" db="EMBL/GenBank/DDBJ databases">
        <authorList>
            <person name="Florea S."/>
            <person name="Webb J.S."/>
            <person name="Jaromczyk J."/>
            <person name="Schardl C.L."/>
        </authorList>
    </citation>
    <scope>NUCLEOTIDE SEQUENCE [LARGE SCALE GENOMIC DNA]</scope>
    <source>
        <strain evidence="3">CDC-D5610</strain>
    </source>
</reference>
<keyword evidence="1" id="KW-0812">Transmembrane</keyword>
<keyword evidence="1" id="KW-0472">Membrane</keyword>
<protein>
    <submittedName>
        <fullName evidence="2">YGGT family protein</fullName>
    </submittedName>
</protein>
<keyword evidence="3" id="KW-1185">Reference proteome</keyword>
<accession>A0A222P4T8</accession>
<evidence type="ECO:0000256" key="1">
    <source>
        <dbReference type="SAM" id="Phobius"/>
    </source>
</evidence>
<dbReference type="Pfam" id="PF02325">
    <property type="entry name" value="CCB3_YggT"/>
    <property type="match status" value="2"/>
</dbReference>
<proteinExistence type="predicted"/>
<dbReference type="KEGG" id="lcd:clem_11500"/>
<dbReference type="RefSeq" id="WP_094091657.1">
    <property type="nucleotide sequence ID" value="NZ_CP016397.1"/>
</dbReference>
<evidence type="ECO:0000313" key="2">
    <source>
        <dbReference type="EMBL" id="ASQ46837.1"/>
    </source>
</evidence>
<gene>
    <name evidence="2" type="ORF">clem_11500</name>
</gene>
<keyword evidence="1" id="KW-1133">Transmembrane helix</keyword>
<dbReference type="AlphaFoldDB" id="A0A222P4T8"/>
<dbReference type="Proteomes" id="UP000201728">
    <property type="component" value="Chromosome"/>
</dbReference>
<dbReference type="EMBL" id="CP016397">
    <property type="protein sequence ID" value="ASQ46837.1"/>
    <property type="molecule type" value="Genomic_DNA"/>
</dbReference>
<dbReference type="OrthoDB" id="9806665at2"/>
<feature type="transmembrane region" description="Helical" evidence="1">
    <location>
        <begin position="7"/>
        <end position="29"/>
    </location>
</feature>
<organism evidence="2 3">
    <name type="scientific">Legionella clemsonensis</name>
    <dbReference type="NCBI Taxonomy" id="1867846"/>
    <lineage>
        <taxon>Bacteria</taxon>
        <taxon>Pseudomonadati</taxon>
        <taxon>Pseudomonadota</taxon>
        <taxon>Gammaproteobacteria</taxon>
        <taxon>Legionellales</taxon>
        <taxon>Legionellaceae</taxon>
        <taxon>Legionella</taxon>
    </lineage>
</organism>